<dbReference type="SUPFAM" id="SSF52151">
    <property type="entry name" value="FabD/lysophospholipase-like"/>
    <property type="match status" value="1"/>
</dbReference>
<dbReference type="GO" id="GO:0016740">
    <property type="term" value="F:transferase activity"/>
    <property type="evidence" value="ECO:0007669"/>
    <property type="project" value="InterPro"/>
</dbReference>
<dbReference type="Pfam" id="PF00698">
    <property type="entry name" value="Acyl_transf_1"/>
    <property type="match status" value="1"/>
</dbReference>
<protein>
    <recommendedName>
        <fullName evidence="1">Malonyl-CoA:ACP transacylase (MAT) domain-containing protein</fullName>
    </recommendedName>
</protein>
<evidence type="ECO:0000313" key="2">
    <source>
        <dbReference type="EMBL" id="KJH44277.1"/>
    </source>
</evidence>
<dbReference type="Gene3D" id="3.40.366.10">
    <property type="entry name" value="Malonyl-Coenzyme A Acyl Carrier Protein, domain 2"/>
    <property type="match status" value="1"/>
</dbReference>
<proteinExistence type="predicted"/>
<dbReference type="OrthoDB" id="541883at2759"/>
<organism evidence="2 3">
    <name type="scientific">Dictyocaulus viviparus</name>
    <name type="common">Bovine lungworm</name>
    <dbReference type="NCBI Taxonomy" id="29172"/>
    <lineage>
        <taxon>Eukaryota</taxon>
        <taxon>Metazoa</taxon>
        <taxon>Ecdysozoa</taxon>
        <taxon>Nematoda</taxon>
        <taxon>Chromadorea</taxon>
        <taxon>Rhabditida</taxon>
        <taxon>Rhabditina</taxon>
        <taxon>Rhabditomorpha</taxon>
        <taxon>Strongyloidea</taxon>
        <taxon>Metastrongylidae</taxon>
        <taxon>Dictyocaulus</taxon>
    </lineage>
</organism>
<evidence type="ECO:0000259" key="1">
    <source>
        <dbReference type="Pfam" id="PF00698"/>
    </source>
</evidence>
<dbReference type="InterPro" id="IPR016035">
    <property type="entry name" value="Acyl_Trfase/lysoPLipase"/>
</dbReference>
<dbReference type="PANTHER" id="PTHR47170:SF2">
    <property type="entry name" value="MALONYL-COA:ACP TRANSACYLASE (MAT) DOMAIN-CONTAINING PROTEIN"/>
    <property type="match status" value="1"/>
</dbReference>
<dbReference type="InterPro" id="IPR001227">
    <property type="entry name" value="Ac_transferase_dom_sf"/>
</dbReference>
<dbReference type="Proteomes" id="UP000053766">
    <property type="component" value="Unassembled WGS sequence"/>
</dbReference>
<keyword evidence="3" id="KW-1185">Reference proteome</keyword>
<dbReference type="InterPro" id="IPR014043">
    <property type="entry name" value="Acyl_transferase_dom"/>
</dbReference>
<feature type="domain" description="Malonyl-CoA:ACP transacylase (MAT)" evidence="1">
    <location>
        <begin position="107"/>
        <end position="239"/>
    </location>
</feature>
<accession>A0A0D8XKL1</accession>
<dbReference type="STRING" id="29172.A0A0D8XKL1"/>
<dbReference type="AlphaFoldDB" id="A0A0D8XKL1"/>
<gene>
    <name evidence="2" type="ORF">DICVIV_09700</name>
</gene>
<reference evidence="2 3" key="1">
    <citation type="submission" date="2013-11" db="EMBL/GenBank/DDBJ databases">
        <title>Draft genome of the bovine lungworm Dictyocaulus viviparus.</title>
        <authorList>
            <person name="Mitreva M."/>
        </authorList>
    </citation>
    <scope>NUCLEOTIDE SEQUENCE [LARGE SCALE GENOMIC DNA]</scope>
    <source>
        <strain evidence="2 3">HannoverDv2000</strain>
    </source>
</reference>
<name>A0A0D8XKL1_DICVI</name>
<dbReference type="EMBL" id="KN716486">
    <property type="protein sequence ID" value="KJH44277.1"/>
    <property type="molecule type" value="Genomic_DNA"/>
</dbReference>
<reference evidence="3" key="2">
    <citation type="journal article" date="2016" name="Sci. Rep.">
        <title>Dictyocaulus viviparus genome, variome and transcriptome elucidate lungworm biology and support future intervention.</title>
        <authorList>
            <person name="McNulty S.N."/>
            <person name="Strube C."/>
            <person name="Rosa B.A."/>
            <person name="Martin J.C."/>
            <person name="Tyagi R."/>
            <person name="Choi Y.J."/>
            <person name="Wang Q."/>
            <person name="Hallsworth Pepin K."/>
            <person name="Zhang X."/>
            <person name="Ozersky P."/>
            <person name="Wilson R.K."/>
            <person name="Sternberg P.W."/>
            <person name="Gasser R.B."/>
            <person name="Mitreva M."/>
        </authorList>
    </citation>
    <scope>NUCLEOTIDE SEQUENCE [LARGE SCALE GENOMIC DNA]</scope>
    <source>
        <strain evidence="3">HannoverDv2000</strain>
    </source>
</reference>
<sequence>MHRNRIPFMTLKRWIRKRVALEQSKTSGSGILDEGATFSDVHSVVLDPTSKLPYPQKWEGLHVFCLSEHKAQQPTQILRSFRYRNKKKSTNAIVFDHIPLQEQIVCLFPGQGAQYVGMGSKLVDCAKAKEVFDRSSEILGYDVLKLCMQGPKTKLDQTLYCQPAIFVSSMACVEKFKASDETIADRITDAAGFSVGEFSALVTGGILKFDDALRVVHARAEAMHECNQLVRSGMLTIKVNASSRLGEAMYDAISISRSFCFLS</sequence>
<evidence type="ECO:0000313" key="3">
    <source>
        <dbReference type="Proteomes" id="UP000053766"/>
    </source>
</evidence>
<dbReference type="InterPro" id="IPR052760">
    <property type="entry name" value="Mitochondrial_malonyltrans"/>
</dbReference>
<dbReference type="PANTHER" id="PTHR47170">
    <property type="entry name" value="MALONYL-COA ACP TRANSACYLASE, ACP-BINDING"/>
    <property type="match status" value="1"/>
</dbReference>